<dbReference type="PANTHER" id="PTHR43384">
    <property type="entry name" value="SEPTUM SITE-DETERMINING PROTEIN MIND HOMOLOG, CHLOROPLASTIC-RELATED"/>
    <property type="match status" value="1"/>
</dbReference>
<sequence length="264" mass="28103">MTAIIFTIVSGKGGAGTSTAAINLGAALAGFAKKTLIIDADVGMPTIGLMLGLETSKGTIHEVLAGKVELSEAVYDGPNNMHILPGSISLQGFVNANTEILADIVESVKEKYDYIIIDSPTGINKNSLLAISLADEIIQLVNPDIVSLAGAMKIKAISDNMGKQFRGLLLNRTGVTQNEISSERIETALGLKILATLPEEKNVKNSLAFKSPIVIKYPASQVSVNFNRLAAEIAGIKVSVEELSREEPEKKKKARKFSLAKNKN</sequence>
<organism evidence="3 4">
    <name type="scientific">Methanolobus vulcani</name>
    <dbReference type="NCBI Taxonomy" id="38026"/>
    <lineage>
        <taxon>Archaea</taxon>
        <taxon>Methanobacteriati</taxon>
        <taxon>Methanobacteriota</taxon>
        <taxon>Stenosarchaea group</taxon>
        <taxon>Methanomicrobia</taxon>
        <taxon>Methanosarcinales</taxon>
        <taxon>Methanosarcinaceae</taxon>
        <taxon>Methanolobus</taxon>
    </lineage>
</organism>
<dbReference type="InterPro" id="IPR027417">
    <property type="entry name" value="P-loop_NTPase"/>
</dbReference>
<dbReference type="PANTHER" id="PTHR43384:SF10">
    <property type="entry name" value="ATPASE INVOLVED IN CHROMOSOME PARTITIONING, PARA_MIND FAMILY"/>
    <property type="match status" value="1"/>
</dbReference>
<reference evidence="3 4" key="1">
    <citation type="submission" date="2016-10" db="EMBL/GenBank/DDBJ databases">
        <authorList>
            <person name="Varghese N."/>
            <person name="Submissions S."/>
        </authorList>
    </citation>
    <scope>NUCLEOTIDE SEQUENCE [LARGE SCALE GENOMIC DNA]</scope>
    <source>
        <strain evidence="3 4">PL 12/M</strain>
    </source>
</reference>
<dbReference type="InterPro" id="IPR010224">
    <property type="entry name" value="MinD_archaea"/>
</dbReference>
<dbReference type="Pfam" id="PF13614">
    <property type="entry name" value="AAA_31"/>
    <property type="match status" value="1"/>
</dbReference>
<dbReference type="NCBIfam" id="TIGR01969">
    <property type="entry name" value="minD_arch"/>
    <property type="match status" value="1"/>
</dbReference>
<dbReference type="GO" id="GO:0009898">
    <property type="term" value="C:cytoplasmic side of plasma membrane"/>
    <property type="evidence" value="ECO:0007669"/>
    <property type="project" value="TreeGrafter"/>
</dbReference>
<evidence type="ECO:0000259" key="2">
    <source>
        <dbReference type="Pfam" id="PF13614"/>
    </source>
</evidence>
<dbReference type="AlphaFoldDB" id="A0A7Z7FDE8"/>
<evidence type="ECO:0000313" key="3">
    <source>
        <dbReference type="EMBL" id="SDF33924.1"/>
    </source>
</evidence>
<evidence type="ECO:0000256" key="1">
    <source>
        <dbReference type="SAM" id="MobiDB-lite"/>
    </source>
</evidence>
<dbReference type="Proteomes" id="UP000199259">
    <property type="component" value="Unassembled WGS sequence"/>
</dbReference>
<dbReference type="OrthoDB" id="31168at2157"/>
<accession>A0A7Z7FDE8</accession>
<proteinExistence type="predicted"/>
<dbReference type="EMBL" id="FNCA01000001">
    <property type="protein sequence ID" value="SDF33924.1"/>
    <property type="molecule type" value="Genomic_DNA"/>
</dbReference>
<feature type="domain" description="AAA" evidence="2">
    <location>
        <begin position="6"/>
        <end position="158"/>
    </location>
</feature>
<dbReference type="InterPro" id="IPR050625">
    <property type="entry name" value="ParA/MinD_ATPase"/>
</dbReference>
<dbReference type="RefSeq" id="WP_091708214.1">
    <property type="nucleotide sequence ID" value="NZ_FNCA01000001.1"/>
</dbReference>
<feature type="region of interest" description="Disordered" evidence="1">
    <location>
        <begin position="244"/>
        <end position="264"/>
    </location>
</feature>
<name>A0A7Z7FDE8_9EURY</name>
<evidence type="ECO:0000313" key="4">
    <source>
        <dbReference type="Proteomes" id="UP000199259"/>
    </source>
</evidence>
<feature type="compositionally biased region" description="Basic residues" evidence="1">
    <location>
        <begin position="251"/>
        <end position="264"/>
    </location>
</feature>
<dbReference type="SUPFAM" id="SSF52540">
    <property type="entry name" value="P-loop containing nucleoside triphosphate hydrolases"/>
    <property type="match status" value="1"/>
</dbReference>
<dbReference type="Gene3D" id="3.40.50.300">
    <property type="entry name" value="P-loop containing nucleotide triphosphate hydrolases"/>
    <property type="match status" value="1"/>
</dbReference>
<dbReference type="GO" id="GO:0005829">
    <property type="term" value="C:cytosol"/>
    <property type="evidence" value="ECO:0007669"/>
    <property type="project" value="TreeGrafter"/>
</dbReference>
<protein>
    <submittedName>
        <fullName evidence="3">Septum site-determining protein MinD</fullName>
    </submittedName>
</protein>
<dbReference type="GO" id="GO:0016887">
    <property type="term" value="F:ATP hydrolysis activity"/>
    <property type="evidence" value="ECO:0007669"/>
    <property type="project" value="TreeGrafter"/>
</dbReference>
<dbReference type="GO" id="GO:0051782">
    <property type="term" value="P:negative regulation of cell division"/>
    <property type="evidence" value="ECO:0007669"/>
    <property type="project" value="TreeGrafter"/>
</dbReference>
<comment type="caution">
    <text evidence="3">The sequence shown here is derived from an EMBL/GenBank/DDBJ whole genome shotgun (WGS) entry which is preliminary data.</text>
</comment>
<gene>
    <name evidence="3" type="ORF">SAMN04488589_0396</name>
</gene>
<keyword evidence="4" id="KW-1185">Reference proteome</keyword>
<dbReference type="InterPro" id="IPR025669">
    <property type="entry name" value="AAA_dom"/>
</dbReference>
<dbReference type="GO" id="GO:0005524">
    <property type="term" value="F:ATP binding"/>
    <property type="evidence" value="ECO:0007669"/>
    <property type="project" value="TreeGrafter"/>
</dbReference>